<name>A0ABT0ILM5_9HYPH</name>
<evidence type="ECO:0000313" key="1">
    <source>
        <dbReference type="EMBL" id="MCK8778774.1"/>
    </source>
</evidence>
<dbReference type="RefSeq" id="WP_118850670.1">
    <property type="nucleotide sequence ID" value="NZ_JALPRY010000003.1"/>
</dbReference>
<comment type="caution">
    <text evidence="1">The sequence shown here is derived from an EMBL/GenBank/DDBJ whole genome shotgun (WGS) entry which is preliminary data.</text>
</comment>
<dbReference type="InterPro" id="IPR010385">
    <property type="entry name" value="DUF982"/>
</dbReference>
<evidence type="ECO:0000313" key="2">
    <source>
        <dbReference type="Proteomes" id="UP001202827"/>
    </source>
</evidence>
<dbReference type="Proteomes" id="UP001202827">
    <property type="component" value="Unassembled WGS sequence"/>
</dbReference>
<sequence length="82" mass="9105">MTEDLWDKPVELMIENSDHFRRVSNTREAIACLATSWPKDRCKVVAAARKVCLKALDGKATSAQAQAAFLRAAEDAGILRHH</sequence>
<dbReference type="EMBL" id="JALPRY010000003">
    <property type="protein sequence ID" value="MCK8778774.1"/>
    <property type="molecule type" value="Genomic_DNA"/>
</dbReference>
<keyword evidence="2" id="KW-1185">Reference proteome</keyword>
<accession>A0ABT0ILM5</accession>
<protein>
    <submittedName>
        <fullName evidence="1">DUF982 domain-containing protein</fullName>
    </submittedName>
</protein>
<dbReference type="Pfam" id="PF06169">
    <property type="entry name" value="DUF982"/>
    <property type="match status" value="1"/>
</dbReference>
<organism evidence="1 2">
    <name type="scientific">Neorhizobium turbinariae</name>
    <dbReference type="NCBI Taxonomy" id="2937795"/>
    <lineage>
        <taxon>Bacteria</taxon>
        <taxon>Pseudomonadati</taxon>
        <taxon>Pseudomonadota</taxon>
        <taxon>Alphaproteobacteria</taxon>
        <taxon>Hyphomicrobiales</taxon>
        <taxon>Rhizobiaceae</taxon>
        <taxon>Rhizobium/Agrobacterium group</taxon>
        <taxon>Neorhizobium</taxon>
    </lineage>
</organism>
<proteinExistence type="predicted"/>
<dbReference type="Gene3D" id="6.10.250.730">
    <property type="match status" value="1"/>
</dbReference>
<reference evidence="1 2" key="1">
    <citation type="submission" date="2022-04" db="EMBL/GenBank/DDBJ databases">
        <title>Rhizobium coralii sp. nov., isolated from coral Turbinaria peltata.</title>
        <authorList>
            <person name="Sun H."/>
        </authorList>
    </citation>
    <scope>NUCLEOTIDE SEQUENCE [LARGE SCALE GENOMIC DNA]</scope>
    <source>
        <strain evidence="1 2">NTR19</strain>
    </source>
</reference>
<gene>
    <name evidence="1" type="ORF">M0654_02150</name>
</gene>